<keyword evidence="1" id="KW-0479">Metal-binding</keyword>
<dbReference type="Proteomes" id="UP000386281">
    <property type="component" value="Unassembled WGS sequence"/>
</dbReference>
<dbReference type="GO" id="GO:0019323">
    <property type="term" value="P:pentose catabolic process"/>
    <property type="evidence" value="ECO:0007669"/>
    <property type="project" value="TreeGrafter"/>
</dbReference>
<name>A0A449D983_9MICO</name>
<dbReference type="RefSeq" id="WP_190247033.1">
    <property type="nucleotide sequence ID" value="NZ_CAACXN010000015.1"/>
</dbReference>
<keyword evidence="2" id="KW-0456">Lyase</keyword>
<reference evidence="4 5" key="1">
    <citation type="submission" date="2019-02" db="EMBL/GenBank/DDBJ databases">
        <authorList>
            <consortium name="Pathogen Informatics"/>
        </authorList>
    </citation>
    <scope>NUCLEOTIDE SEQUENCE [LARGE SCALE GENOMIC DNA]</scope>
    <source>
        <strain evidence="4 5">3012STDY7078520</strain>
    </source>
</reference>
<dbReference type="EC" id="5.1.3.4" evidence="4"/>
<organism evidence="4 5">
    <name type="scientific">Brevibacterium casei</name>
    <dbReference type="NCBI Taxonomy" id="33889"/>
    <lineage>
        <taxon>Bacteria</taxon>
        <taxon>Bacillati</taxon>
        <taxon>Actinomycetota</taxon>
        <taxon>Actinomycetes</taxon>
        <taxon>Micrococcales</taxon>
        <taxon>Brevibacteriaceae</taxon>
        <taxon>Brevibacterium</taxon>
    </lineage>
</organism>
<feature type="domain" description="Class II aldolase/adducin N-terminal" evidence="3">
    <location>
        <begin position="9"/>
        <end position="188"/>
    </location>
</feature>
<accession>A0A449D983</accession>
<dbReference type="InterPro" id="IPR050197">
    <property type="entry name" value="Aldolase_class_II_sugar_metab"/>
</dbReference>
<keyword evidence="4" id="KW-0413">Isomerase</keyword>
<dbReference type="AlphaFoldDB" id="A0A449D983"/>
<evidence type="ECO:0000313" key="4">
    <source>
        <dbReference type="EMBL" id="VEW14121.1"/>
    </source>
</evidence>
<evidence type="ECO:0000256" key="2">
    <source>
        <dbReference type="ARBA" id="ARBA00023239"/>
    </source>
</evidence>
<dbReference type="Pfam" id="PF00596">
    <property type="entry name" value="Aldolase_II"/>
    <property type="match status" value="1"/>
</dbReference>
<evidence type="ECO:0000256" key="1">
    <source>
        <dbReference type="ARBA" id="ARBA00022723"/>
    </source>
</evidence>
<dbReference type="PANTHER" id="PTHR22789">
    <property type="entry name" value="FUCULOSE PHOSPHATE ALDOLASE"/>
    <property type="match status" value="1"/>
</dbReference>
<dbReference type="GO" id="GO:0016832">
    <property type="term" value="F:aldehyde-lyase activity"/>
    <property type="evidence" value="ECO:0007669"/>
    <property type="project" value="TreeGrafter"/>
</dbReference>
<dbReference type="SUPFAM" id="SSF53639">
    <property type="entry name" value="AraD/HMP-PK domain-like"/>
    <property type="match status" value="1"/>
</dbReference>
<dbReference type="PANTHER" id="PTHR22789:SF0">
    <property type="entry name" value="3-OXO-TETRONATE 4-PHOSPHATE DECARBOXYLASE-RELATED"/>
    <property type="match status" value="1"/>
</dbReference>
<dbReference type="Gene3D" id="3.40.225.10">
    <property type="entry name" value="Class II aldolase/adducin N-terminal domain"/>
    <property type="match status" value="1"/>
</dbReference>
<dbReference type="InterPro" id="IPR001303">
    <property type="entry name" value="Aldolase_II/adducin_N"/>
</dbReference>
<dbReference type="GO" id="GO:0008742">
    <property type="term" value="F:L-ribulose-phosphate 4-epimerase activity"/>
    <property type="evidence" value="ECO:0007669"/>
    <property type="project" value="UniProtKB-EC"/>
</dbReference>
<dbReference type="GO" id="GO:0046872">
    <property type="term" value="F:metal ion binding"/>
    <property type="evidence" value="ECO:0007669"/>
    <property type="project" value="UniProtKB-KW"/>
</dbReference>
<dbReference type="SMART" id="SM01007">
    <property type="entry name" value="Aldolase_II"/>
    <property type="match status" value="1"/>
</dbReference>
<dbReference type="GO" id="GO:0005829">
    <property type="term" value="C:cytosol"/>
    <property type="evidence" value="ECO:0007669"/>
    <property type="project" value="TreeGrafter"/>
</dbReference>
<protein>
    <submittedName>
        <fullName evidence="4">L-ribulose-5-phosphate 4-epimerase UlaF</fullName>
        <ecNumber evidence="4">5.1.3.4</ecNumber>
    </submittedName>
</protein>
<dbReference type="InterPro" id="IPR036409">
    <property type="entry name" value="Aldolase_II/adducin_N_sf"/>
</dbReference>
<dbReference type="EMBL" id="CAACXN010000015">
    <property type="protein sequence ID" value="VEW14121.1"/>
    <property type="molecule type" value="Genomic_DNA"/>
</dbReference>
<evidence type="ECO:0000259" key="3">
    <source>
        <dbReference type="SMART" id="SM01007"/>
    </source>
</evidence>
<sequence>MTDSLQLRDVVALSSRILAQAGSGDFIWGHVSARDPGGHGVWLKQASWGLEEITADRVHLVSWEGEVLDRGGQRHSEYPIHTEIMSARPDVGGVVHVHSRYAVALAAAGVDLRPVSHEANYFAPEGVPRYTETADLILTAELGRSVAKALGLADAVFLVNHGVAVVGRDLETATVAAVLLDRACRQQLLTSGYDGEASWSDPEESLAKREHIYSEAACRQVWDYLVRQLPDPPR</sequence>
<proteinExistence type="predicted"/>
<evidence type="ECO:0000313" key="5">
    <source>
        <dbReference type="Proteomes" id="UP000386281"/>
    </source>
</evidence>
<gene>
    <name evidence="4" type="primary">ulaF</name>
    <name evidence="4" type="ORF">NCTC12391_02279</name>
</gene>